<evidence type="ECO:0000256" key="7">
    <source>
        <dbReference type="ARBA" id="ARBA00023306"/>
    </source>
</evidence>
<proteinExistence type="inferred from homology"/>
<keyword evidence="4" id="KW-0132">Cell division</keyword>
<evidence type="ECO:0000256" key="9">
    <source>
        <dbReference type="SAM" id="MobiDB-lite"/>
    </source>
</evidence>
<comment type="similarity">
    <text evidence="2">Belongs to the NUF2 family.</text>
</comment>
<keyword evidence="3" id="KW-0158">Chromosome</keyword>
<dbReference type="InterPro" id="IPR038275">
    <property type="entry name" value="Nuf2_N_sf"/>
</dbReference>
<dbReference type="AlphaFoldDB" id="A0A914X6X3"/>
<keyword evidence="7" id="KW-0131">Cell cycle</keyword>
<feature type="region of interest" description="Disordered" evidence="9">
    <location>
        <begin position="184"/>
        <end position="204"/>
    </location>
</feature>
<dbReference type="Gene3D" id="1.10.418.60">
    <property type="entry name" value="Ncd80 complex, Nuf2 subunit"/>
    <property type="match status" value="1"/>
</dbReference>
<evidence type="ECO:0000256" key="2">
    <source>
        <dbReference type="ARBA" id="ARBA00005498"/>
    </source>
</evidence>
<evidence type="ECO:0000256" key="6">
    <source>
        <dbReference type="ARBA" id="ARBA00023054"/>
    </source>
</evidence>
<accession>A0A914X6X3</accession>
<name>A0A914X6X3_9BILA</name>
<dbReference type="Pfam" id="PF03800">
    <property type="entry name" value="Nuf2"/>
    <property type="match status" value="1"/>
</dbReference>
<comment type="subcellular location">
    <subcellularLocation>
        <location evidence="1">Chromosome</location>
        <location evidence="1">Centromere</location>
    </subcellularLocation>
</comment>
<evidence type="ECO:0000256" key="5">
    <source>
        <dbReference type="ARBA" id="ARBA00022776"/>
    </source>
</evidence>
<dbReference type="Proteomes" id="UP000887566">
    <property type="component" value="Unplaced"/>
</dbReference>
<evidence type="ECO:0000256" key="4">
    <source>
        <dbReference type="ARBA" id="ARBA00022618"/>
    </source>
</evidence>
<dbReference type="WBParaSite" id="PSAMB.scaffold6672size9016.g28893.t1">
    <property type="protein sequence ID" value="PSAMB.scaffold6672size9016.g28893.t1"/>
    <property type="gene ID" value="PSAMB.scaffold6672size9016.g28893"/>
</dbReference>
<evidence type="ECO:0000313" key="12">
    <source>
        <dbReference type="WBParaSite" id="PSAMB.scaffold6672size9016.g28893.t1"/>
    </source>
</evidence>
<evidence type="ECO:0000256" key="3">
    <source>
        <dbReference type="ARBA" id="ARBA00022454"/>
    </source>
</evidence>
<protein>
    <submittedName>
        <fullName evidence="12">Kinetochore protein Nuf2 N-terminal domain-containing protein</fullName>
    </submittedName>
</protein>
<keyword evidence="11" id="KW-1185">Reference proteome</keyword>
<evidence type="ECO:0000256" key="1">
    <source>
        <dbReference type="ARBA" id="ARBA00004584"/>
    </source>
</evidence>
<keyword evidence="6" id="KW-0175">Coiled coil</keyword>
<feature type="domain" description="Kinetochore protein Nuf2 N-terminal" evidence="10">
    <location>
        <begin position="25"/>
        <end position="163"/>
    </location>
</feature>
<evidence type="ECO:0000256" key="8">
    <source>
        <dbReference type="ARBA" id="ARBA00023328"/>
    </source>
</evidence>
<keyword evidence="8" id="KW-0137">Centromere</keyword>
<evidence type="ECO:0000259" key="10">
    <source>
        <dbReference type="Pfam" id="PF03800"/>
    </source>
</evidence>
<dbReference type="GO" id="GO:0031262">
    <property type="term" value="C:Ndc80 complex"/>
    <property type="evidence" value="ECO:0007669"/>
    <property type="project" value="InterPro"/>
</dbReference>
<keyword evidence="5" id="KW-0498">Mitosis</keyword>
<organism evidence="11 12">
    <name type="scientific">Plectus sambesii</name>
    <dbReference type="NCBI Taxonomy" id="2011161"/>
    <lineage>
        <taxon>Eukaryota</taxon>
        <taxon>Metazoa</taxon>
        <taxon>Ecdysozoa</taxon>
        <taxon>Nematoda</taxon>
        <taxon>Chromadorea</taxon>
        <taxon>Plectida</taxon>
        <taxon>Plectina</taxon>
        <taxon>Plectoidea</taxon>
        <taxon>Plectidae</taxon>
        <taxon>Plectus</taxon>
    </lineage>
</organism>
<sequence length="330" mass="37917">MQMASGVMWPAAGALKDDQSSPPILPLYDPNQLVNHLRENLPNLKAISEEDFTKPSCDRLYPVYRALVQNALSIPDASLDQLPFEAQAGESDPELFRDACPKLILYKLMNSFINDITAHQIEFMLSDILTPQPKKTIQIVSVLVDFWEHVKFREERTNQIFRKFDERAERRELLLNKLTELKGKSEKKRSEKKGKDHLTSQKREQLQQLTEEMTKLKVDSGKHQREIEALESNLRSEAAATKELSDQMTHLKAEDSHLSQKIVTSPDRLQQEIVDLKKTKATAMQQTQELRAQLAEMATREEELATVDHHLESMMTELNSIAAAKVRFHY</sequence>
<dbReference type="InterPro" id="IPR005549">
    <property type="entry name" value="Kinetochore_Nuf2_N"/>
</dbReference>
<evidence type="ECO:0000313" key="11">
    <source>
        <dbReference type="Proteomes" id="UP000887566"/>
    </source>
</evidence>
<reference evidence="12" key="1">
    <citation type="submission" date="2022-11" db="UniProtKB">
        <authorList>
            <consortium name="WormBaseParasite"/>
        </authorList>
    </citation>
    <scope>IDENTIFICATION</scope>
</reference>
<dbReference type="GO" id="GO:0051301">
    <property type="term" value="P:cell division"/>
    <property type="evidence" value="ECO:0007669"/>
    <property type="project" value="UniProtKB-KW"/>
</dbReference>
<feature type="compositionally biased region" description="Basic and acidic residues" evidence="9">
    <location>
        <begin position="193"/>
        <end position="204"/>
    </location>
</feature>